<dbReference type="InterPro" id="IPR028244">
    <property type="entry name" value="T6SS_Rhs_Vgr_dom"/>
</dbReference>
<proteinExistence type="predicted"/>
<dbReference type="Gene3D" id="4.10.220.110">
    <property type="match status" value="1"/>
</dbReference>
<evidence type="ECO:0000259" key="4">
    <source>
        <dbReference type="Pfam" id="PF13296"/>
    </source>
</evidence>
<protein>
    <submittedName>
        <fullName evidence="5">Rhs element Vgr family protein</fullName>
    </submittedName>
</protein>
<dbReference type="AlphaFoldDB" id="A0A1S2NHF9"/>
<dbReference type="InterPro" id="IPR006533">
    <property type="entry name" value="T6SS_Vgr_RhsGE"/>
</dbReference>
<dbReference type="Pfam" id="PF05954">
    <property type="entry name" value="Phage_GPD"/>
    <property type="match status" value="1"/>
</dbReference>
<feature type="region of interest" description="Disordered" evidence="1">
    <location>
        <begin position="544"/>
        <end position="577"/>
    </location>
</feature>
<dbReference type="EMBL" id="JRYB01000001">
    <property type="protein sequence ID" value="OIJ44468.1"/>
    <property type="molecule type" value="Genomic_DNA"/>
</dbReference>
<name>A0A1S2NHF9_9BURK</name>
<dbReference type="InterPro" id="IPR037026">
    <property type="entry name" value="Vgr_OB-fold_dom_sf"/>
</dbReference>
<dbReference type="SUPFAM" id="SSF69279">
    <property type="entry name" value="Phage tail proteins"/>
    <property type="match status" value="2"/>
</dbReference>
<feature type="domain" description="Gp5/Type VI secretion system Vgr protein OB-fold" evidence="2">
    <location>
        <begin position="458"/>
        <end position="517"/>
    </location>
</feature>
<dbReference type="Gene3D" id="3.55.50.10">
    <property type="entry name" value="Baseplate protein-like domains"/>
    <property type="match status" value="1"/>
</dbReference>
<dbReference type="InterPro" id="IPR006531">
    <property type="entry name" value="Gp5/Vgr_OB"/>
</dbReference>
<dbReference type="Pfam" id="PF04717">
    <property type="entry name" value="Phage_base_V"/>
    <property type="match status" value="1"/>
</dbReference>
<dbReference type="Gene3D" id="2.30.110.50">
    <property type="match status" value="1"/>
</dbReference>
<dbReference type="RefSeq" id="WP_071361567.1">
    <property type="nucleotide sequence ID" value="NZ_JRYB01000001.1"/>
</dbReference>
<evidence type="ECO:0000259" key="3">
    <source>
        <dbReference type="Pfam" id="PF10106"/>
    </source>
</evidence>
<feature type="domain" description="DUF2345" evidence="3">
    <location>
        <begin position="753"/>
        <end position="905"/>
    </location>
</feature>
<feature type="domain" description="Putative type VI secretion system Rhs element associated Vgr" evidence="4">
    <location>
        <begin position="586"/>
        <end position="696"/>
    </location>
</feature>
<evidence type="ECO:0000313" key="5">
    <source>
        <dbReference type="EMBL" id="OIJ44468.1"/>
    </source>
</evidence>
<comment type="caution">
    <text evidence="5">The sequence shown here is derived from an EMBL/GenBank/DDBJ whole genome shotgun (WGS) entry which is preliminary data.</text>
</comment>
<gene>
    <name evidence="5" type="ORF">LO55_2363</name>
</gene>
<dbReference type="Gene3D" id="2.40.50.230">
    <property type="entry name" value="Gp5 N-terminal domain"/>
    <property type="match status" value="1"/>
</dbReference>
<organism evidence="5 6">
    <name type="scientific">Massilia timonae</name>
    <dbReference type="NCBI Taxonomy" id="47229"/>
    <lineage>
        <taxon>Bacteria</taxon>
        <taxon>Pseudomonadati</taxon>
        <taxon>Pseudomonadota</taxon>
        <taxon>Betaproteobacteria</taxon>
        <taxon>Burkholderiales</taxon>
        <taxon>Oxalobacteraceae</taxon>
        <taxon>Telluria group</taxon>
        <taxon>Massilia</taxon>
    </lineage>
</organism>
<dbReference type="SUPFAM" id="SSF69255">
    <property type="entry name" value="gp5 N-terminal domain-like"/>
    <property type="match status" value="1"/>
</dbReference>
<evidence type="ECO:0000256" key="1">
    <source>
        <dbReference type="SAM" id="MobiDB-lite"/>
    </source>
</evidence>
<reference evidence="5 6" key="1">
    <citation type="submission" date="2014-10" db="EMBL/GenBank/DDBJ databases">
        <authorList>
            <person name="Seo M.-J."/>
            <person name="Seok Y.J."/>
            <person name="Cha I.-T."/>
        </authorList>
    </citation>
    <scope>NUCLEOTIDE SEQUENCE [LARGE SCALE GENOMIC DNA]</scope>
    <source>
        <strain evidence="5 6">NEU</strain>
    </source>
</reference>
<evidence type="ECO:0000259" key="2">
    <source>
        <dbReference type="Pfam" id="PF04717"/>
    </source>
</evidence>
<dbReference type="NCBIfam" id="TIGR01646">
    <property type="entry name" value="vgr_GE"/>
    <property type="match status" value="1"/>
</dbReference>
<dbReference type="Pfam" id="PF13296">
    <property type="entry name" value="T6SS_Vgr"/>
    <property type="match status" value="1"/>
</dbReference>
<dbReference type="Pfam" id="PF10106">
    <property type="entry name" value="DUF2345"/>
    <property type="match status" value="1"/>
</dbReference>
<accession>A0A1S2NHF9</accession>
<evidence type="ECO:0000313" key="6">
    <source>
        <dbReference type="Proteomes" id="UP000180246"/>
    </source>
</evidence>
<dbReference type="Proteomes" id="UP000180246">
    <property type="component" value="Unassembled WGS sequence"/>
</dbReference>
<sequence length="939" mass="99318">MANALIEEVSAALAEFSGASRLIDLRIGERDEYGLLVEAFAAEEAVQEVGLRDVIALSTSATIPVTALLGQPATLELALADGTRERFSGEICDAAMLGSDGGLARYRIRIAPWIWRLAHVRNCRVWQDKRVIDIVDAVFADYRPAARWRWSDETASFMADALPRSYCCQYRESDLDFVLRLLAEEGLCWRGEESDEGHGLVLFADSSQPGAVPEDASSASDGGIRYHGVSSVEQRDSVQSLHARQRLHASLMTVLSSDYKARRSVSANSPSHVRYNKLPELESYDAPGQYAYANSAQARRYVDLQMQGKEARGQLWSGSSTVRTLRAGTRMNVTGAPLRQLGAAGAFTVLRVSSVGINNLPPPAREALAELFGPLPELLEQALRVVPADFGLAIAQARRTGYANCFEAIPSAAPWRPELPGSDGRTHAKPTARGAQSAIVVGMGGSDSAQGADELCCDRLGRVRIRFHWQDGGSATCWVRVAQRSVGFQFLPRIGQEVLVQFLENDIDRPVIVGALYNGQGEGGVVPTPGGERVAQGKVSPFEKANDHARSGQGNLAGGNSPVWHGASPESEGHRNGAAQWGIRSKEFGSSGYSQLLFDDTDGQGRVQLRCSHAATELNLGHLIHSADNYRGSFRGLGAELRTDAFGAVRAGGGLLISSYGINHGTAVRDTASENAGGVGLVEQAVKMAEVFHRAAMNHETVGLAAYAGAAKACSSVLDQNLAPLNAILAALSENVDVRRLDTAEGAPAGAGMSQLAAPMVAIAAKNGVGVDAGQSLQITSDETVSMIAAQDMQSISGGHICIHSGQVIGVLGGTVEADAVSAGLQLVAAQDAIDIQGQADELKIQARDEVSLLSTNAHIDWAAAKSINLSIAGGASIVIDSGNINVLCPGKIVIQAGKKSLSGASKLDYPLPTLPASICIECLIRARRTGSPFVLRSA</sequence>
<dbReference type="InterPro" id="IPR018769">
    <property type="entry name" value="VgrG2_DUF2345"/>
</dbReference>